<feature type="compositionally biased region" description="Basic and acidic residues" evidence="3">
    <location>
        <begin position="110"/>
        <end position="131"/>
    </location>
</feature>
<comment type="similarity">
    <text evidence="1">Belongs to the SDHAF4 family.</text>
</comment>
<evidence type="ECO:0000313" key="4">
    <source>
        <dbReference type="EMBL" id="KAK0513978.1"/>
    </source>
</evidence>
<protein>
    <recommendedName>
        <fullName evidence="2">Succinate dehydrogenase assembly factor 4, mitochondrial</fullName>
    </recommendedName>
</protein>
<reference evidence="4" key="1">
    <citation type="submission" date="2023-03" db="EMBL/GenBank/DDBJ databases">
        <title>Complete genome of Cladonia borealis.</title>
        <authorList>
            <person name="Park H."/>
        </authorList>
    </citation>
    <scope>NUCLEOTIDE SEQUENCE</scope>
    <source>
        <strain evidence="4">ANT050790</strain>
    </source>
</reference>
<proteinExistence type="inferred from homology"/>
<dbReference type="InterPro" id="IPR012875">
    <property type="entry name" value="SDHF4"/>
</dbReference>
<dbReference type="Pfam" id="PF07896">
    <property type="entry name" value="DUF1674"/>
    <property type="match status" value="1"/>
</dbReference>
<comment type="caution">
    <text evidence="4">The sequence shown here is derived from an EMBL/GenBank/DDBJ whole genome shotgun (WGS) entry which is preliminary data.</text>
</comment>
<dbReference type="PANTHER" id="PTHR28524">
    <property type="entry name" value="SUCCINATE DEHYDROGENASE ASSEMBLY FACTOR 4, MITOCHONDRIAL"/>
    <property type="match status" value="1"/>
</dbReference>
<name>A0AA39R320_9LECA</name>
<gene>
    <name evidence="4" type="ORF">JMJ35_003700</name>
</gene>
<evidence type="ECO:0000313" key="5">
    <source>
        <dbReference type="Proteomes" id="UP001166286"/>
    </source>
</evidence>
<dbReference type="PANTHER" id="PTHR28524:SF3">
    <property type="entry name" value="SUCCINATE DEHYDROGENASE ASSEMBLY FACTOR 4, MITOCHONDRIAL"/>
    <property type="match status" value="1"/>
</dbReference>
<sequence length="160" mass="17797">MFRFQLARRLFSSNVHLRATPPFKSGPAPPRLPKADQELYENLQRASTGAFSTPQPQVVVNQSPGSSTTSRQRQRPQINQSPHAEPEPELSTEQKIENINAKVEAIGSGEELHPDVRRGARPEFEGDRNPKTGEIGGPKNEPLRWGGGVDWSYNGRVTDF</sequence>
<dbReference type="EMBL" id="JAFEKC020000006">
    <property type="protein sequence ID" value="KAK0513978.1"/>
    <property type="molecule type" value="Genomic_DNA"/>
</dbReference>
<dbReference type="Proteomes" id="UP001166286">
    <property type="component" value="Unassembled WGS sequence"/>
</dbReference>
<dbReference type="AlphaFoldDB" id="A0AA39R320"/>
<dbReference type="GO" id="GO:0005739">
    <property type="term" value="C:mitochondrion"/>
    <property type="evidence" value="ECO:0007669"/>
    <property type="project" value="TreeGrafter"/>
</dbReference>
<keyword evidence="5" id="KW-1185">Reference proteome</keyword>
<accession>A0AA39R320</accession>
<dbReference type="GO" id="GO:0034553">
    <property type="term" value="P:mitochondrial respiratory chain complex II assembly"/>
    <property type="evidence" value="ECO:0007669"/>
    <property type="project" value="TreeGrafter"/>
</dbReference>
<feature type="region of interest" description="Disordered" evidence="3">
    <location>
        <begin position="15"/>
        <end position="143"/>
    </location>
</feature>
<organism evidence="4 5">
    <name type="scientific">Cladonia borealis</name>
    <dbReference type="NCBI Taxonomy" id="184061"/>
    <lineage>
        <taxon>Eukaryota</taxon>
        <taxon>Fungi</taxon>
        <taxon>Dikarya</taxon>
        <taxon>Ascomycota</taxon>
        <taxon>Pezizomycotina</taxon>
        <taxon>Lecanoromycetes</taxon>
        <taxon>OSLEUM clade</taxon>
        <taxon>Lecanoromycetidae</taxon>
        <taxon>Lecanorales</taxon>
        <taxon>Lecanorineae</taxon>
        <taxon>Cladoniaceae</taxon>
        <taxon>Cladonia</taxon>
    </lineage>
</organism>
<evidence type="ECO:0000256" key="1">
    <source>
        <dbReference type="ARBA" id="ARBA00005701"/>
    </source>
</evidence>
<evidence type="ECO:0000256" key="3">
    <source>
        <dbReference type="SAM" id="MobiDB-lite"/>
    </source>
</evidence>
<feature type="compositionally biased region" description="Polar residues" evidence="3">
    <location>
        <begin position="44"/>
        <end position="82"/>
    </location>
</feature>
<evidence type="ECO:0000256" key="2">
    <source>
        <dbReference type="ARBA" id="ARBA00022170"/>
    </source>
</evidence>